<feature type="region of interest" description="Disordered" evidence="1">
    <location>
        <begin position="1"/>
        <end position="31"/>
    </location>
</feature>
<accession>A0AA94V8J7</accession>
<dbReference type="EMBL" id="SGOB01000010">
    <property type="protein sequence ID" value="TRA84343.1"/>
    <property type="molecule type" value="Genomic_DNA"/>
</dbReference>
<name>A0AA94V8J7_RHIRH</name>
<dbReference type="RefSeq" id="WP_013762446.1">
    <property type="nucleotide sequence ID" value="NZ_SGOB01000010.1"/>
</dbReference>
<feature type="compositionally biased region" description="Basic and acidic residues" evidence="1">
    <location>
        <begin position="16"/>
        <end position="31"/>
    </location>
</feature>
<evidence type="ECO:0000313" key="2">
    <source>
        <dbReference type="EMBL" id="TRA84343.1"/>
    </source>
</evidence>
<dbReference type="AlphaFoldDB" id="A0AA94V8J7"/>
<sequence>MKKAKKKKKKKWSQKVTKESDALDLEKDASR</sequence>
<reference evidence="2 3" key="1">
    <citation type="journal article" date="2019" name="Appl. Microbiol. Biotechnol.">
        <title>Differential efficiency of wild type rhizogenic strains for rol gene transformation of plants.</title>
        <authorList>
            <person name="Desmet S."/>
            <person name="De Keyser E."/>
            <person name="Van Vaerenbergh J."/>
            <person name="Baeyen S."/>
            <person name="Van Huylenbroeck J."/>
            <person name="Geelen D."/>
            <person name="Dhooghe E."/>
        </authorList>
    </citation>
    <scope>NUCLEOTIDE SEQUENCE [LARGE SCALE GENOMIC DNA]</scope>
    <source>
        <strain evidence="2 3">B 4.1</strain>
    </source>
</reference>
<evidence type="ECO:0000256" key="1">
    <source>
        <dbReference type="SAM" id="MobiDB-lite"/>
    </source>
</evidence>
<organism evidence="2 3">
    <name type="scientific">Rhizobium rhizogenes</name>
    <name type="common">Agrobacterium rhizogenes</name>
    <dbReference type="NCBI Taxonomy" id="359"/>
    <lineage>
        <taxon>Bacteria</taxon>
        <taxon>Pseudomonadati</taxon>
        <taxon>Pseudomonadota</taxon>
        <taxon>Alphaproteobacteria</taxon>
        <taxon>Hyphomicrobiales</taxon>
        <taxon>Rhizobiaceae</taxon>
        <taxon>Rhizobium/Agrobacterium group</taxon>
        <taxon>Rhizobium</taxon>
    </lineage>
</organism>
<feature type="compositionally biased region" description="Basic residues" evidence="1">
    <location>
        <begin position="1"/>
        <end position="13"/>
    </location>
</feature>
<evidence type="ECO:0000313" key="3">
    <source>
        <dbReference type="Proteomes" id="UP000320858"/>
    </source>
</evidence>
<protein>
    <submittedName>
        <fullName evidence="2">DUF3175 domain-containing protein</fullName>
    </submittedName>
</protein>
<comment type="caution">
    <text evidence="2">The sequence shown here is derived from an EMBL/GenBank/DDBJ whole genome shotgun (WGS) entry which is preliminary data.</text>
</comment>
<dbReference type="Proteomes" id="UP000320858">
    <property type="component" value="Unassembled WGS sequence"/>
</dbReference>
<gene>
    <name evidence="2" type="ORF">EXN24_25515</name>
</gene>
<proteinExistence type="predicted"/>